<dbReference type="AlphaFoldDB" id="A0A7W3T8C6"/>
<dbReference type="InterPro" id="IPR050109">
    <property type="entry name" value="HTH-type_TetR-like_transc_reg"/>
</dbReference>
<dbReference type="RefSeq" id="WP_182667117.1">
    <property type="nucleotide sequence ID" value="NZ_VKHS01001028.1"/>
</dbReference>
<keyword evidence="5" id="KW-1185">Reference proteome</keyword>
<dbReference type="SUPFAM" id="SSF46689">
    <property type="entry name" value="Homeodomain-like"/>
    <property type="match status" value="1"/>
</dbReference>
<evidence type="ECO:0000256" key="2">
    <source>
        <dbReference type="PROSITE-ProRule" id="PRU00335"/>
    </source>
</evidence>
<sequence length="195" mass="21390">MTRRDATLTRKKLLAAARKEFAEFGIAGARVDRVASLAGVNKERVYGHFGSKEGLFAAVIGAAMDELAEAVSEPGDDIAAWVGRIYDFHRERPDLLRLLMWEALHEWQEEPPGEQERLARYSMKVDALARRLDLPGGPEAATTLLSLIGLAAWPTAVPQLTRLIIGPHVGTQHAQEAIRNGVMAMAEGAVRNRSQ</sequence>
<dbReference type="Gene3D" id="1.10.357.10">
    <property type="entry name" value="Tetracycline Repressor, domain 2"/>
    <property type="match status" value="1"/>
</dbReference>
<feature type="DNA-binding region" description="H-T-H motif" evidence="2">
    <location>
        <begin position="30"/>
        <end position="49"/>
    </location>
</feature>
<evidence type="ECO:0000313" key="4">
    <source>
        <dbReference type="EMBL" id="MBB0232591.1"/>
    </source>
</evidence>
<protein>
    <submittedName>
        <fullName evidence="4">TetR family transcriptional regulator</fullName>
    </submittedName>
</protein>
<dbReference type="PRINTS" id="PR00455">
    <property type="entry name" value="HTHTETR"/>
</dbReference>
<dbReference type="GO" id="GO:0006355">
    <property type="term" value="P:regulation of DNA-templated transcription"/>
    <property type="evidence" value="ECO:0007669"/>
    <property type="project" value="UniProtKB-ARBA"/>
</dbReference>
<dbReference type="Proteomes" id="UP000530234">
    <property type="component" value="Unassembled WGS sequence"/>
</dbReference>
<reference evidence="5" key="1">
    <citation type="submission" date="2019-10" db="EMBL/GenBank/DDBJ databases">
        <title>Streptomyces sp. nov., a novel actinobacterium isolated from alkaline environment.</title>
        <authorList>
            <person name="Golinska P."/>
        </authorList>
    </citation>
    <scope>NUCLEOTIDE SEQUENCE [LARGE SCALE GENOMIC DNA]</scope>
    <source>
        <strain evidence="5">DSM 42108</strain>
    </source>
</reference>
<dbReference type="PANTHER" id="PTHR30328:SF54">
    <property type="entry name" value="HTH-TYPE TRANSCRIPTIONAL REPRESSOR SCO4008"/>
    <property type="match status" value="1"/>
</dbReference>
<dbReference type="InterPro" id="IPR041467">
    <property type="entry name" value="Sco4008_C"/>
</dbReference>
<dbReference type="GO" id="GO:0003677">
    <property type="term" value="F:DNA binding"/>
    <property type="evidence" value="ECO:0007669"/>
    <property type="project" value="UniProtKB-UniRule"/>
</dbReference>
<dbReference type="InterPro" id="IPR001647">
    <property type="entry name" value="HTH_TetR"/>
</dbReference>
<keyword evidence="1 2" id="KW-0238">DNA-binding</keyword>
<proteinExistence type="predicted"/>
<evidence type="ECO:0000313" key="5">
    <source>
        <dbReference type="Proteomes" id="UP000530234"/>
    </source>
</evidence>
<name>A0A7W3T8C6_9ACTN</name>
<dbReference type="Pfam" id="PF17926">
    <property type="entry name" value="TetR_C_21"/>
    <property type="match status" value="1"/>
</dbReference>
<dbReference type="InterPro" id="IPR009057">
    <property type="entry name" value="Homeodomain-like_sf"/>
</dbReference>
<feature type="domain" description="HTH tetR-type" evidence="3">
    <location>
        <begin position="7"/>
        <end position="67"/>
    </location>
</feature>
<evidence type="ECO:0000259" key="3">
    <source>
        <dbReference type="PROSITE" id="PS50977"/>
    </source>
</evidence>
<gene>
    <name evidence="4" type="ORF">FOE67_24680</name>
</gene>
<accession>A0A7W3T8C6</accession>
<dbReference type="PANTHER" id="PTHR30328">
    <property type="entry name" value="TRANSCRIPTIONAL REPRESSOR"/>
    <property type="match status" value="1"/>
</dbReference>
<dbReference type="PROSITE" id="PS50977">
    <property type="entry name" value="HTH_TETR_2"/>
    <property type="match status" value="1"/>
</dbReference>
<comment type="caution">
    <text evidence="4">The sequence shown here is derived from an EMBL/GenBank/DDBJ whole genome shotgun (WGS) entry which is preliminary data.</text>
</comment>
<evidence type="ECO:0000256" key="1">
    <source>
        <dbReference type="ARBA" id="ARBA00023125"/>
    </source>
</evidence>
<dbReference type="Pfam" id="PF00440">
    <property type="entry name" value="TetR_N"/>
    <property type="match status" value="1"/>
</dbReference>
<organism evidence="4 5">
    <name type="scientific">Streptomyces calidiresistens</name>
    <dbReference type="NCBI Taxonomy" id="1485586"/>
    <lineage>
        <taxon>Bacteria</taxon>
        <taxon>Bacillati</taxon>
        <taxon>Actinomycetota</taxon>
        <taxon>Actinomycetes</taxon>
        <taxon>Kitasatosporales</taxon>
        <taxon>Streptomycetaceae</taxon>
        <taxon>Streptomyces</taxon>
    </lineage>
</organism>
<dbReference type="EMBL" id="VKHS01001028">
    <property type="protein sequence ID" value="MBB0232591.1"/>
    <property type="molecule type" value="Genomic_DNA"/>
</dbReference>
<dbReference type="InterPro" id="IPR036271">
    <property type="entry name" value="Tet_transcr_reg_TetR-rel_C_sf"/>
</dbReference>
<dbReference type="SUPFAM" id="SSF48498">
    <property type="entry name" value="Tetracyclin repressor-like, C-terminal domain"/>
    <property type="match status" value="1"/>
</dbReference>